<evidence type="ECO:0000313" key="6">
    <source>
        <dbReference type="EMBL" id="EDM98453.1"/>
    </source>
</evidence>
<evidence type="ECO:0000313" key="7">
    <source>
        <dbReference type="Proteomes" id="UP000003639"/>
    </source>
</evidence>
<reference evidence="6 7" key="2">
    <citation type="submission" date="2007-06" db="EMBL/GenBank/DDBJ databases">
        <title>Draft genome sequence of Pseudoflavonifractor capillosus ATCC 29799.</title>
        <authorList>
            <person name="Sudarsanam P."/>
            <person name="Ley R."/>
            <person name="Guruge J."/>
            <person name="Turnbaugh P.J."/>
            <person name="Mahowald M."/>
            <person name="Liep D."/>
            <person name="Gordon J."/>
        </authorList>
    </citation>
    <scope>NUCLEOTIDE SEQUENCE [LARGE SCALE GENOMIC DNA]</scope>
    <source>
        <strain evidence="6 7">ATCC 29799</strain>
    </source>
</reference>
<gene>
    <name evidence="6" type="ORF">BACCAP_03754</name>
</gene>
<accession>A6NZV0</accession>
<dbReference type="PANTHER" id="PTHR42847">
    <property type="entry name" value="ALKANESULFONATE MONOOXYGENASE"/>
    <property type="match status" value="1"/>
</dbReference>
<dbReference type="Gene3D" id="3.20.20.30">
    <property type="entry name" value="Luciferase-like domain"/>
    <property type="match status" value="1"/>
</dbReference>
<feature type="domain" description="Luciferase-like" evidence="5">
    <location>
        <begin position="6"/>
        <end position="310"/>
    </location>
</feature>
<dbReference type="InterPro" id="IPR011251">
    <property type="entry name" value="Luciferase-like_dom"/>
</dbReference>
<proteinExistence type="predicted"/>
<evidence type="ECO:0000256" key="4">
    <source>
        <dbReference type="ARBA" id="ARBA00023033"/>
    </source>
</evidence>
<reference evidence="6 7" key="1">
    <citation type="submission" date="2007-04" db="EMBL/GenBank/DDBJ databases">
        <authorList>
            <person name="Fulton L."/>
            <person name="Clifton S."/>
            <person name="Fulton B."/>
            <person name="Xu J."/>
            <person name="Minx P."/>
            <person name="Pepin K.H."/>
            <person name="Johnson M."/>
            <person name="Thiruvilangam P."/>
            <person name="Bhonagiri V."/>
            <person name="Nash W.E."/>
            <person name="Mardis E.R."/>
            <person name="Wilson R.K."/>
        </authorList>
    </citation>
    <scope>NUCLEOTIDE SEQUENCE [LARGE SCALE GENOMIC DNA]</scope>
    <source>
        <strain evidence="6 7">ATCC 29799</strain>
    </source>
</reference>
<keyword evidence="3 6" id="KW-0560">Oxidoreductase</keyword>
<dbReference type="PANTHER" id="PTHR42847:SF4">
    <property type="entry name" value="ALKANESULFONATE MONOOXYGENASE-RELATED"/>
    <property type="match status" value="1"/>
</dbReference>
<keyword evidence="7" id="KW-1185">Reference proteome</keyword>
<dbReference type="OrthoDB" id="9814695at2"/>
<evidence type="ECO:0000256" key="3">
    <source>
        <dbReference type="ARBA" id="ARBA00023002"/>
    </source>
</evidence>
<dbReference type="InterPro" id="IPR050172">
    <property type="entry name" value="SsuD_RutA_monooxygenase"/>
</dbReference>
<dbReference type="eggNOG" id="COG2141">
    <property type="taxonomic scope" value="Bacteria"/>
</dbReference>
<evidence type="ECO:0000259" key="5">
    <source>
        <dbReference type="Pfam" id="PF00296"/>
    </source>
</evidence>
<evidence type="ECO:0000256" key="1">
    <source>
        <dbReference type="ARBA" id="ARBA00022630"/>
    </source>
</evidence>
<dbReference type="AlphaFoldDB" id="A6NZV0"/>
<comment type="caution">
    <text evidence="6">The sequence shown here is derived from an EMBL/GenBank/DDBJ whole genome shotgun (WGS) entry which is preliminary data.</text>
</comment>
<keyword evidence="4" id="KW-0503">Monooxygenase</keyword>
<dbReference type="SUPFAM" id="SSF51679">
    <property type="entry name" value="Bacterial luciferase-like"/>
    <property type="match status" value="1"/>
</dbReference>
<dbReference type="GO" id="GO:0008726">
    <property type="term" value="F:alkanesulfonate monooxygenase activity"/>
    <property type="evidence" value="ECO:0007669"/>
    <property type="project" value="TreeGrafter"/>
</dbReference>
<dbReference type="NCBIfam" id="TIGR03619">
    <property type="entry name" value="F420_Rv2161c"/>
    <property type="match status" value="1"/>
</dbReference>
<dbReference type="InterPro" id="IPR019921">
    <property type="entry name" value="Lucif-like_OxRdtase_Rv2161c"/>
</dbReference>
<protein>
    <submittedName>
        <fullName evidence="6">Putative F420-dependent oxidoreductase, Rv2161c family</fullName>
        <ecNumber evidence="6">1.-.-.-</ecNumber>
    </submittedName>
</protein>
<keyword evidence="2" id="KW-0288">FMN</keyword>
<dbReference type="EMBL" id="AAXG02000034">
    <property type="protein sequence ID" value="EDM98453.1"/>
    <property type="molecule type" value="Genomic_DNA"/>
</dbReference>
<dbReference type="Pfam" id="PF00296">
    <property type="entry name" value="Bac_luciferase"/>
    <property type="match status" value="1"/>
</dbReference>
<keyword evidence="1" id="KW-0285">Flavoprotein</keyword>
<dbReference type="Proteomes" id="UP000003639">
    <property type="component" value="Unassembled WGS sequence"/>
</dbReference>
<name>A6NZV0_9FIRM</name>
<dbReference type="RefSeq" id="WP_006574255.1">
    <property type="nucleotide sequence ID" value="NZ_AAXG02000034.1"/>
</dbReference>
<dbReference type="InterPro" id="IPR036661">
    <property type="entry name" value="Luciferase-like_sf"/>
</dbReference>
<dbReference type="STRING" id="411467.BACCAP_03754"/>
<sequence length="345" mass="38711">MKRKLEFGVGIPTGTEGLMYPIPFVEDIRDNIRIAEKAEELGYDSVWGNDHIATQQYVVEDFGQAPNYFAPLITLAAIGEHTKTLKLATALLVLPFRQPGILAKELASLDRLCGGRLMLGVGMGAYREEFEALFGSQAKGKMRGKMVDESLEILHRLFTEDVVTYKGEYFEVENLQSTPKPVSNPFPFYIGGNSDNGMARAAKYGQGWLPSGFTVAEMAERVERLKEMLEANGRPADDLDIAPQFTVALGKTHEEAWEKYTKSQQYRHMLTLASSTMKGMDLSDCVNRDLIGTPEEVLERINQYREAGVTSFPAILFTANNMSEFFDEMQWFAEDVVKKTKIDTQ</sequence>
<dbReference type="EC" id="1.-.-.-" evidence="6"/>
<dbReference type="GO" id="GO:0046306">
    <property type="term" value="P:alkanesulfonate catabolic process"/>
    <property type="evidence" value="ECO:0007669"/>
    <property type="project" value="TreeGrafter"/>
</dbReference>
<evidence type="ECO:0000256" key="2">
    <source>
        <dbReference type="ARBA" id="ARBA00022643"/>
    </source>
</evidence>
<organism evidence="6 7">
    <name type="scientific">Pseudoflavonifractor capillosus ATCC 29799</name>
    <dbReference type="NCBI Taxonomy" id="411467"/>
    <lineage>
        <taxon>Bacteria</taxon>
        <taxon>Bacillati</taxon>
        <taxon>Bacillota</taxon>
        <taxon>Clostridia</taxon>
        <taxon>Eubacteriales</taxon>
        <taxon>Oscillospiraceae</taxon>
        <taxon>Pseudoflavonifractor</taxon>
    </lineage>
</organism>